<comment type="similarity">
    <text evidence="2">Belongs to the HesB/IscA family.</text>
</comment>
<organism evidence="8">
    <name type="scientific">Dunaliella tertiolecta</name>
    <name type="common">Green alga</name>
    <dbReference type="NCBI Taxonomy" id="3047"/>
    <lineage>
        <taxon>Eukaryota</taxon>
        <taxon>Viridiplantae</taxon>
        <taxon>Chlorophyta</taxon>
        <taxon>core chlorophytes</taxon>
        <taxon>Chlorophyceae</taxon>
        <taxon>CS clade</taxon>
        <taxon>Chlamydomonadales</taxon>
        <taxon>Dunaliellaceae</taxon>
        <taxon>Dunaliella</taxon>
    </lineage>
</organism>
<dbReference type="GO" id="GO:0016226">
    <property type="term" value="P:iron-sulfur cluster assembly"/>
    <property type="evidence" value="ECO:0007669"/>
    <property type="project" value="InterPro"/>
</dbReference>
<dbReference type="EMBL" id="HBIP01011824">
    <property type="protein sequence ID" value="CAE0491589.1"/>
    <property type="molecule type" value="Transcribed_RNA"/>
</dbReference>
<dbReference type="SUPFAM" id="SSF89360">
    <property type="entry name" value="HesB-like domain"/>
    <property type="match status" value="1"/>
</dbReference>
<dbReference type="GO" id="GO:0051537">
    <property type="term" value="F:2 iron, 2 sulfur cluster binding"/>
    <property type="evidence" value="ECO:0007669"/>
    <property type="project" value="TreeGrafter"/>
</dbReference>
<keyword evidence="4" id="KW-0408">Iron</keyword>
<evidence type="ECO:0000256" key="6">
    <source>
        <dbReference type="SAM" id="MobiDB-lite"/>
    </source>
</evidence>
<evidence type="ECO:0000256" key="3">
    <source>
        <dbReference type="ARBA" id="ARBA00022723"/>
    </source>
</evidence>
<feature type="domain" description="Core" evidence="7">
    <location>
        <begin position="118"/>
        <end position="219"/>
    </location>
</feature>
<evidence type="ECO:0000256" key="1">
    <source>
        <dbReference type="ARBA" id="ARBA00004173"/>
    </source>
</evidence>
<gene>
    <name evidence="8" type="ORF">DTER00134_LOCUS6662</name>
</gene>
<sequence>MLVPLCRALVPSSSVPVKATAAAAAAGHLAAVAERLWSSKCAQTSYSTLSHTWFPPQVQGAQPRTSSPQQLGPCSTNRSLQFSTAASAAMQQQQQQPFQGSSSPSSTFEQGGADQGELIVEESAFKRLQHLSHLQGGKPVLLRVEVEGGGCSGFQYKFALVDSINPDDRVFGSGDCKVLCDTLSLEFLRGAKVEFEDSLMRSAFVINSNPNADKSTSCGCGSSFSVK</sequence>
<evidence type="ECO:0000313" key="8">
    <source>
        <dbReference type="EMBL" id="CAE0491589.1"/>
    </source>
</evidence>
<feature type="compositionally biased region" description="Low complexity" evidence="6">
    <location>
        <begin position="91"/>
        <end position="112"/>
    </location>
</feature>
<comment type="subcellular location">
    <subcellularLocation>
        <location evidence="1">Mitochondrion</location>
    </subcellularLocation>
</comment>
<proteinExistence type="inferred from homology"/>
<accession>A0A7S3QSH0</accession>
<dbReference type="FunFam" id="2.60.300.12:FF:000006">
    <property type="entry name" value="Iron-sulfur cluster assembly 2 mitochondrial"/>
    <property type="match status" value="1"/>
</dbReference>
<keyword evidence="5" id="KW-0496">Mitochondrion</keyword>
<name>A0A7S3QSH0_DUNTE</name>
<dbReference type="Pfam" id="PF01521">
    <property type="entry name" value="Fe-S_biosyn"/>
    <property type="match status" value="1"/>
</dbReference>
<keyword evidence="3" id="KW-0479">Metal-binding</keyword>
<evidence type="ECO:0000259" key="7">
    <source>
        <dbReference type="Pfam" id="PF01521"/>
    </source>
</evidence>
<protein>
    <recommendedName>
        <fullName evidence="7">Core domain-containing protein</fullName>
    </recommendedName>
</protein>
<dbReference type="AlphaFoldDB" id="A0A7S3QSH0"/>
<dbReference type="GO" id="GO:0051539">
    <property type="term" value="F:4 iron, 4 sulfur cluster binding"/>
    <property type="evidence" value="ECO:0007669"/>
    <property type="project" value="TreeGrafter"/>
</dbReference>
<dbReference type="Gene3D" id="2.60.300.12">
    <property type="entry name" value="HesB-like domain"/>
    <property type="match status" value="1"/>
</dbReference>
<dbReference type="GO" id="GO:0120510">
    <property type="term" value="C:mitochondrial [4Fe-4S] assembly complex"/>
    <property type="evidence" value="ECO:0007669"/>
    <property type="project" value="UniProtKB-ARBA"/>
</dbReference>
<dbReference type="PANTHER" id="PTHR43011">
    <property type="entry name" value="IRON-SULFUR CLUSTER ASSEMBLY 2 HOMOLOG, MITOCHONDRIAL"/>
    <property type="match status" value="1"/>
</dbReference>
<dbReference type="InterPro" id="IPR016092">
    <property type="entry name" value="ATAP"/>
</dbReference>
<reference evidence="8" key="1">
    <citation type="submission" date="2021-01" db="EMBL/GenBank/DDBJ databases">
        <authorList>
            <person name="Corre E."/>
            <person name="Pelletier E."/>
            <person name="Niang G."/>
            <person name="Scheremetjew M."/>
            <person name="Finn R."/>
            <person name="Kale V."/>
            <person name="Holt S."/>
            <person name="Cochrane G."/>
            <person name="Meng A."/>
            <person name="Brown T."/>
            <person name="Cohen L."/>
        </authorList>
    </citation>
    <scope>NUCLEOTIDE SEQUENCE</scope>
    <source>
        <strain evidence="8">CCMP1320</strain>
    </source>
</reference>
<dbReference type="InterPro" id="IPR035903">
    <property type="entry name" value="HesB-like_dom_sf"/>
</dbReference>
<evidence type="ECO:0000256" key="5">
    <source>
        <dbReference type="ARBA" id="ARBA00023128"/>
    </source>
</evidence>
<feature type="region of interest" description="Disordered" evidence="6">
    <location>
        <begin position="91"/>
        <end position="113"/>
    </location>
</feature>
<dbReference type="InterPro" id="IPR000361">
    <property type="entry name" value="ATAP_core_dom"/>
</dbReference>
<dbReference type="NCBIfam" id="TIGR00049">
    <property type="entry name" value="iron-sulfur cluster assembly accessory protein"/>
    <property type="match status" value="1"/>
</dbReference>
<feature type="region of interest" description="Disordered" evidence="6">
    <location>
        <begin position="57"/>
        <end position="76"/>
    </location>
</feature>
<dbReference type="PANTHER" id="PTHR43011:SF1">
    <property type="entry name" value="IRON-SULFUR CLUSTER ASSEMBLY 2 HOMOLOG, MITOCHONDRIAL"/>
    <property type="match status" value="1"/>
</dbReference>
<feature type="compositionally biased region" description="Polar residues" evidence="6">
    <location>
        <begin position="59"/>
        <end position="76"/>
    </location>
</feature>
<dbReference type="GO" id="GO:0005506">
    <property type="term" value="F:iron ion binding"/>
    <property type="evidence" value="ECO:0007669"/>
    <property type="project" value="TreeGrafter"/>
</dbReference>
<evidence type="ECO:0000256" key="4">
    <source>
        <dbReference type="ARBA" id="ARBA00023004"/>
    </source>
</evidence>
<evidence type="ECO:0000256" key="2">
    <source>
        <dbReference type="ARBA" id="ARBA00006718"/>
    </source>
</evidence>